<dbReference type="Gene3D" id="3.30.70.100">
    <property type="match status" value="1"/>
</dbReference>
<evidence type="ECO:0000313" key="2">
    <source>
        <dbReference type="EMBL" id="MCW7552930.1"/>
    </source>
</evidence>
<organism evidence="2 3">
    <name type="scientific">Endozoicomonas gorgoniicola</name>
    <dbReference type="NCBI Taxonomy" id="1234144"/>
    <lineage>
        <taxon>Bacteria</taxon>
        <taxon>Pseudomonadati</taxon>
        <taxon>Pseudomonadota</taxon>
        <taxon>Gammaproteobacteria</taxon>
        <taxon>Oceanospirillales</taxon>
        <taxon>Endozoicomonadaceae</taxon>
        <taxon>Endozoicomonas</taxon>
    </lineage>
</organism>
<proteinExistence type="predicted"/>
<feature type="domain" description="DUF1330" evidence="1">
    <location>
        <begin position="2"/>
        <end position="95"/>
    </location>
</feature>
<dbReference type="InterPro" id="IPR011008">
    <property type="entry name" value="Dimeric_a/b-barrel"/>
</dbReference>
<comment type="caution">
    <text evidence="2">The sequence shown here is derived from an EMBL/GenBank/DDBJ whole genome shotgun (WGS) entry which is preliminary data.</text>
</comment>
<dbReference type="PANTHER" id="PTHR41521">
    <property type="match status" value="1"/>
</dbReference>
<dbReference type="EMBL" id="JAPFCC010000001">
    <property type="protein sequence ID" value="MCW7552930.1"/>
    <property type="molecule type" value="Genomic_DNA"/>
</dbReference>
<dbReference type="InterPro" id="IPR010753">
    <property type="entry name" value="DUF1330"/>
</dbReference>
<sequence>MKGYWVAFVDINDPVKYQDYLELAPVALKNYGAKILARGEQLTALEGFETVPHRAVVFEFESYEQALSCYHSEDYQFARSQRTGAAEAQIVIMQGA</sequence>
<dbReference type="Pfam" id="PF07045">
    <property type="entry name" value="DUF1330"/>
    <property type="match status" value="1"/>
</dbReference>
<protein>
    <submittedName>
        <fullName evidence="2">DUF1330 domain-containing protein</fullName>
    </submittedName>
</protein>
<dbReference type="Proteomes" id="UP001209854">
    <property type="component" value="Unassembled WGS sequence"/>
</dbReference>
<accession>A0ABT3MU65</accession>
<evidence type="ECO:0000259" key="1">
    <source>
        <dbReference type="Pfam" id="PF07045"/>
    </source>
</evidence>
<keyword evidence="3" id="KW-1185">Reference proteome</keyword>
<name>A0ABT3MU65_9GAMM</name>
<dbReference type="SUPFAM" id="SSF54909">
    <property type="entry name" value="Dimeric alpha+beta barrel"/>
    <property type="match status" value="1"/>
</dbReference>
<evidence type="ECO:0000313" key="3">
    <source>
        <dbReference type="Proteomes" id="UP001209854"/>
    </source>
</evidence>
<reference evidence="2 3" key="1">
    <citation type="submission" date="2022-10" db="EMBL/GenBank/DDBJ databases">
        <title>High-quality genome sequences of two octocoral-associated bacteria, Endozoicomonas euniceicola EF212 and Endozoicomonas gorgoniicola PS125.</title>
        <authorList>
            <person name="Chiou Y.-J."/>
            <person name="Chen Y.-H."/>
        </authorList>
    </citation>
    <scope>NUCLEOTIDE SEQUENCE [LARGE SCALE GENOMIC DNA]</scope>
    <source>
        <strain evidence="2 3">PS125</strain>
    </source>
</reference>
<gene>
    <name evidence="2" type="ORF">NX722_09800</name>
</gene>
<dbReference type="PANTHER" id="PTHR41521:SF4">
    <property type="entry name" value="BLR0684 PROTEIN"/>
    <property type="match status" value="1"/>
</dbReference>
<dbReference type="RefSeq" id="WP_262567832.1">
    <property type="nucleotide sequence ID" value="NZ_JAPFCC010000001.1"/>
</dbReference>